<feature type="binding site" evidence="19">
    <location>
        <position position="312"/>
    </location>
    <ligand>
        <name>Mg(2+)</name>
        <dbReference type="ChEBI" id="CHEBI:18420"/>
        <label>2</label>
    </ligand>
</feature>
<feature type="binding site" evidence="19">
    <location>
        <position position="860"/>
    </location>
    <ligand>
        <name>Mg(2+)</name>
        <dbReference type="ChEBI" id="CHEBI:18420"/>
        <label>3</label>
    </ligand>
</feature>
<keyword evidence="7 19" id="KW-0028">Amino-acid biosynthesis</keyword>
<dbReference type="FunFam" id="3.40.50.20:FF:000001">
    <property type="entry name" value="Carbamoyl-phosphate synthase large chain"/>
    <property type="match status" value="1"/>
</dbReference>
<feature type="binding site" evidence="19">
    <location>
        <position position="775"/>
    </location>
    <ligand>
        <name>ATP</name>
        <dbReference type="ChEBI" id="CHEBI:30616"/>
        <label>2</label>
    </ligand>
</feature>
<evidence type="ECO:0000256" key="4">
    <source>
        <dbReference type="ARBA" id="ARBA00009799"/>
    </source>
</evidence>
<feature type="binding site" evidence="19">
    <location>
        <position position="298"/>
    </location>
    <ligand>
        <name>ATP</name>
        <dbReference type="ChEBI" id="CHEBI:30616"/>
        <label>1</label>
    </ligand>
</feature>
<feature type="binding site" evidence="19">
    <location>
        <position position="312"/>
    </location>
    <ligand>
        <name>ATP</name>
        <dbReference type="ChEBI" id="CHEBI:30616"/>
        <label>1</label>
    </ligand>
</feature>
<dbReference type="SUPFAM" id="SSF52335">
    <property type="entry name" value="Methylglyoxal synthase-like"/>
    <property type="match status" value="1"/>
</dbReference>
<dbReference type="PROSITE" id="PS51855">
    <property type="entry name" value="MGS"/>
    <property type="match status" value="1"/>
</dbReference>
<evidence type="ECO:0000256" key="3">
    <source>
        <dbReference type="ARBA" id="ARBA00005077"/>
    </source>
</evidence>
<dbReference type="FunFam" id="1.10.1030.10:FF:000002">
    <property type="entry name" value="Carbamoyl-phosphate synthase large chain"/>
    <property type="match status" value="1"/>
</dbReference>
<feature type="region of interest" description="Allosteric domain" evidence="19">
    <location>
        <begin position="977"/>
        <end position="1110"/>
    </location>
</feature>
<keyword evidence="8" id="KW-0479">Metal-binding</keyword>
<dbReference type="InterPro" id="IPR016185">
    <property type="entry name" value="PreATP-grasp_dom_sf"/>
</dbReference>
<comment type="cofactor">
    <cofactor evidence="1">
        <name>Mn(2+)</name>
        <dbReference type="ChEBI" id="CHEBI:29035"/>
    </cofactor>
</comment>
<organism evidence="22 23">
    <name type="scientific">Salipiger pallidus</name>
    <dbReference type="NCBI Taxonomy" id="1775170"/>
    <lineage>
        <taxon>Bacteria</taxon>
        <taxon>Pseudomonadati</taxon>
        <taxon>Pseudomonadota</taxon>
        <taxon>Alphaproteobacteria</taxon>
        <taxon>Rhodobacterales</taxon>
        <taxon>Roseobacteraceae</taxon>
        <taxon>Salipiger</taxon>
    </lineage>
</organism>
<dbReference type="InterPro" id="IPR005480">
    <property type="entry name" value="CPSase_lsu_oligo"/>
</dbReference>
<keyword evidence="5 19" id="KW-0055">Arginine biosynthesis</keyword>
<dbReference type="EMBL" id="BMJV01000003">
    <property type="protein sequence ID" value="GGG70060.1"/>
    <property type="molecule type" value="Genomic_DNA"/>
</dbReference>
<feature type="binding site" evidence="19">
    <location>
        <position position="848"/>
    </location>
    <ligand>
        <name>Mn(2+)</name>
        <dbReference type="ChEBI" id="CHEBI:29035"/>
        <label>3</label>
    </ligand>
</feature>
<dbReference type="PROSITE" id="PS50975">
    <property type="entry name" value="ATP_GRASP"/>
    <property type="match status" value="2"/>
</dbReference>
<dbReference type="Gene3D" id="1.10.1030.10">
    <property type="entry name" value="Carbamoyl-phosphate synthetase, large subunit oligomerisation domain"/>
    <property type="match status" value="1"/>
</dbReference>
<feature type="binding site" evidence="19">
    <location>
        <position position="189"/>
    </location>
    <ligand>
        <name>ATP</name>
        <dbReference type="ChEBI" id="CHEBI:30616"/>
        <label>1</label>
    </ligand>
</feature>
<dbReference type="SUPFAM" id="SSF52440">
    <property type="entry name" value="PreATP-grasp domain"/>
    <property type="match status" value="2"/>
</dbReference>
<dbReference type="Gene3D" id="3.40.50.20">
    <property type="match status" value="2"/>
</dbReference>
<evidence type="ECO:0000313" key="23">
    <source>
        <dbReference type="Proteomes" id="UP000617145"/>
    </source>
</evidence>
<evidence type="ECO:0000256" key="5">
    <source>
        <dbReference type="ARBA" id="ARBA00022571"/>
    </source>
</evidence>
<comment type="cofactor">
    <cofactor evidence="19">
        <name>Mg(2+)</name>
        <dbReference type="ChEBI" id="CHEBI:18420"/>
    </cofactor>
    <cofactor evidence="19">
        <name>Mn(2+)</name>
        <dbReference type="ChEBI" id="CHEBI:29035"/>
    </cofactor>
    <text evidence="19">Binds 4 Mg(2+) or Mn(2+) ions per subunit.</text>
</comment>
<feature type="binding site" evidence="19">
    <location>
        <position position="298"/>
    </location>
    <ligand>
        <name>Mg(2+)</name>
        <dbReference type="ChEBI" id="CHEBI:18420"/>
        <label>1</label>
    </ligand>
</feature>
<dbReference type="Pfam" id="PF25596">
    <property type="entry name" value="CPSase_L_D1"/>
    <property type="match status" value="2"/>
</dbReference>
<keyword evidence="14" id="KW-0464">Manganese</keyword>
<evidence type="ECO:0000256" key="10">
    <source>
        <dbReference type="ARBA" id="ARBA00022741"/>
    </source>
</evidence>
<protein>
    <recommendedName>
        <fullName evidence="19">Carbamoyl phosphate synthase large chain</fullName>
        <ecNumber evidence="19">6.3.4.16</ecNumber>
        <ecNumber evidence="19">6.3.5.5</ecNumber>
    </recommendedName>
    <alternativeName>
        <fullName evidence="19">Carbamoyl phosphate synthetase ammonia chain</fullName>
    </alternativeName>
</protein>
<feature type="binding site" evidence="19">
    <location>
        <position position="312"/>
    </location>
    <ligand>
        <name>Mn(2+)</name>
        <dbReference type="ChEBI" id="CHEBI:29035"/>
        <label>1</label>
    </ligand>
</feature>
<feature type="binding site" evidence="19">
    <location>
        <position position="860"/>
    </location>
    <ligand>
        <name>Mn(2+)</name>
        <dbReference type="ChEBI" id="CHEBI:29035"/>
        <label>4</label>
    </ligand>
</feature>
<dbReference type="SUPFAM" id="SSF48108">
    <property type="entry name" value="Carbamoyl phosphate synthetase, large subunit connection domain"/>
    <property type="match status" value="1"/>
</dbReference>
<dbReference type="GO" id="GO:0006541">
    <property type="term" value="P:glutamine metabolic process"/>
    <property type="evidence" value="ECO:0007669"/>
    <property type="project" value="TreeGrafter"/>
</dbReference>
<dbReference type="Proteomes" id="UP000617145">
    <property type="component" value="Unassembled WGS sequence"/>
</dbReference>
<feature type="domain" description="ATP-grasp" evidence="20">
    <location>
        <begin position="698"/>
        <end position="889"/>
    </location>
</feature>
<dbReference type="RefSeq" id="WP_188789803.1">
    <property type="nucleotide sequence ID" value="NZ_BMJV01000003.1"/>
</dbReference>
<dbReference type="InterPro" id="IPR058047">
    <property type="entry name" value="CPSase_preATP-grasp"/>
</dbReference>
<keyword evidence="10 19" id="KW-0547">Nucleotide-binding</keyword>
<dbReference type="EC" id="6.3.4.16" evidence="19"/>
<evidence type="ECO:0000256" key="8">
    <source>
        <dbReference type="ARBA" id="ARBA00022723"/>
    </source>
</evidence>
<accession>A0A8J2ZJD7</accession>
<dbReference type="PROSITE" id="PS51257">
    <property type="entry name" value="PROKAR_LIPOPROTEIN"/>
    <property type="match status" value="1"/>
</dbReference>
<dbReference type="GO" id="GO:0005524">
    <property type="term" value="F:ATP binding"/>
    <property type="evidence" value="ECO:0007669"/>
    <property type="project" value="UniProtKB-UniRule"/>
</dbReference>
<evidence type="ECO:0000259" key="20">
    <source>
        <dbReference type="PROSITE" id="PS50975"/>
    </source>
</evidence>
<evidence type="ECO:0000256" key="6">
    <source>
        <dbReference type="ARBA" id="ARBA00022598"/>
    </source>
</evidence>
<feature type="binding site" evidence="19">
    <location>
        <position position="221"/>
    </location>
    <ligand>
        <name>ATP</name>
        <dbReference type="ChEBI" id="CHEBI:30616"/>
        <label>1</label>
    </ligand>
</feature>
<dbReference type="AlphaFoldDB" id="A0A8J2ZJD7"/>
<dbReference type="SUPFAM" id="SSF56059">
    <property type="entry name" value="Glutathione synthetase ATP-binding domain-like"/>
    <property type="match status" value="2"/>
</dbReference>
<comment type="function">
    <text evidence="17 19">Large subunit of the glutamine-dependent carbamoyl phosphate synthetase (CPSase). CPSase catalyzes the formation of carbamoyl phosphate from the ammonia moiety of glutamine, carbonate, and phosphate donated by ATP, constituting the first step of 2 biosynthetic pathways, one leading to arginine and/or urea and the other to pyrimidine nucleotides. The large subunit (synthetase) binds the substrates ammonia (free or transferred from glutamine from the small subunit), hydrogencarbonate and ATP and carries out an ATP-coupled ligase reaction, activating hydrogencarbonate by forming carboxy phosphate which reacts with ammonia to form carbamoyl phosphate.</text>
</comment>
<evidence type="ECO:0000256" key="7">
    <source>
        <dbReference type="ARBA" id="ARBA00022605"/>
    </source>
</evidence>
<feature type="binding site" evidence="19">
    <location>
        <position position="228"/>
    </location>
    <ligand>
        <name>ATP</name>
        <dbReference type="ChEBI" id="CHEBI:30616"/>
        <label>1</label>
    </ligand>
</feature>
<feature type="binding site" evidence="19">
    <location>
        <position position="862"/>
    </location>
    <ligand>
        <name>Mn(2+)</name>
        <dbReference type="ChEBI" id="CHEBI:29035"/>
        <label>4</label>
    </ligand>
</feature>
<keyword evidence="9 19" id="KW-0677">Repeat</keyword>
<dbReference type="NCBIfam" id="NF003671">
    <property type="entry name" value="PRK05294.1"/>
    <property type="match status" value="1"/>
</dbReference>
<dbReference type="SMART" id="SM01096">
    <property type="entry name" value="CPSase_L_D3"/>
    <property type="match status" value="1"/>
</dbReference>
<sequence length="1110" mass="120252">MPKRTDIKSIMIIGAGPIIIGQACEFDYSGAQACKALREEGYRVILVNSNPATIMTDPGLADATYIEPITPEVVAKIIEKERPDALLPTMGGQTGLNTSLKLEEMGVLEKYGVEMIGAKREAIEMAEDRALFRDAMDRIGLENPAATIVTAPKKENGKADLDAGVQIALEALETVGLPAIIRPAFTLGGTGGGVAYNREDYIHYCRSGMDASPVNQILVDESLLGWKEFEMEVVRDKADNAIIVCAIENVDPMGVHTGDSITVAPALTLTDKEYQIMRNGSIAVLREIGVETGGSNVQWAVNPENGRMVVIEMNPRVSRSSALASKATGFPIAKIAAKLAVGYTLDELDNDITKVTPASFEPTIDYVVTKIPKFAFEKFPGSEPHLTTAMKSVGETMAIGRTIHESLQKALASMESGLTGFDEVEIDGAPEKSAVIKAISQQTPDRMRTIAQAMRHGLTDDEIHGVTMFDPWFLARIREIVEAEEDVKANGLPQDEDGMRMLKMMGFTDARLAKLTGFSEKDVRKRRHGLGVTAVFKRIDTCAAEFEAQTPYMYSTYETPMMGEVECESRPSDKKKVVILGGGPNRIGQGIEFDYCCCHACFALTDQGYETIMINCNPETVSTDYDTSDRLYFEPLTFEHVMEILRVEQDAGTLHGVIVQFGGQTPLKLANALEAEGIPILGTTPDAIDLAEDRERFQALVNQLGLKQPKNGIASTDAQALAIAEDIGFPLVIRPSYVLGGRAMEIVRDMAHLERYIKEAVVVSGDSPVLLDSYLSGATELDVDALCDGEAVHVTGIMQHIEEAGVHSGDSACSLPPYSLGKDIIEEIKRQTEALARALHVVGLMNVQFAVKGGEVYLIEVNPRASRTVPFVAKATDSAIASIAARIMAGEKLSAFPLRAGYAADTDYDTDVPMADPMTLADPDMPWYSVKEAVLPFARFPGVDTILGPEMRSTGEVMGWDRSFPRAFLKAQMGAGTHLPTEGAVFFSIKDDDKTDQMLEAAQVLTEMGFTIIATGGTAAFFEKGGVTVERVKKVYEGRPNVVDLMKDGGIQLVLNTTEGVASVEDSREIRSVALYDKIPYFTTAAGAHAAVMAMKSREEGDIVVKSLQG</sequence>
<dbReference type="GO" id="GO:0006526">
    <property type="term" value="P:L-arginine biosynthetic process"/>
    <property type="evidence" value="ECO:0007669"/>
    <property type="project" value="UniProtKB-UniRule"/>
</dbReference>
<reference evidence="22" key="1">
    <citation type="journal article" date="2014" name="Int. J. Syst. Evol. Microbiol.">
        <title>Complete genome sequence of Corynebacterium casei LMG S-19264T (=DSM 44701T), isolated from a smear-ripened cheese.</title>
        <authorList>
            <consortium name="US DOE Joint Genome Institute (JGI-PGF)"/>
            <person name="Walter F."/>
            <person name="Albersmeier A."/>
            <person name="Kalinowski J."/>
            <person name="Ruckert C."/>
        </authorList>
    </citation>
    <scope>NUCLEOTIDE SEQUENCE</scope>
    <source>
        <strain evidence="22">CGMCC 1.15762</strain>
    </source>
</reference>
<dbReference type="NCBIfam" id="NF009455">
    <property type="entry name" value="PRK12815.1"/>
    <property type="match status" value="1"/>
</dbReference>
<comment type="domain">
    <text evidence="19">The large subunit is composed of 2 ATP-grasp domains that are involved in binding the 2 ATP molecules needed for carbamoyl phosphate synthesis. The N-terminal ATP-grasp domain (referred to as the carboxyphosphate synthetic component) catalyzes the ATP-dependent phosphorylation of hydrogencarbonate to carboxyphosphate and the subsequent nucleophilic attack by ammonia to form a carbamate intermediate. The C-terminal ATP-grasp domain (referred to as the carbamoyl phosphate synthetic component) then catalyzes the phosphorylation of carbamate with the second ATP to form the end product carbamoyl phosphate. The reactive and unstable enzyme intermediates are sequentially channeled from one active site to the next through the interior of the protein over a distance of at least 96 A.</text>
</comment>
<name>A0A8J2ZJD7_9RHOB</name>
<dbReference type="EC" id="6.3.5.5" evidence="19"/>
<feature type="binding site" evidence="19">
    <location>
        <position position="255"/>
    </location>
    <ligand>
        <name>ATP</name>
        <dbReference type="ChEBI" id="CHEBI:30616"/>
        <label>1</label>
    </ligand>
</feature>
<comment type="pathway">
    <text evidence="3 19">Amino-acid biosynthesis; L-arginine biosynthesis; carbamoyl phosphate from bicarbonate: step 1/1.</text>
</comment>
<feature type="binding site" evidence="19">
    <location>
        <position position="223"/>
    </location>
    <ligand>
        <name>ATP</name>
        <dbReference type="ChEBI" id="CHEBI:30616"/>
        <label>1</label>
    </ligand>
</feature>
<feature type="binding site" evidence="19">
    <location>
        <position position="129"/>
    </location>
    <ligand>
        <name>ATP</name>
        <dbReference type="ChEBI" id="CHEBI:30616"/>
        <label>1</label>
    </ligand>
</feature>
<feature type="binding site" evidence="19">
    <location>
        <position position="256"/>
    </location>
    <ligand>
        <name>ATP</name>
        <dbReference type="ChEBI" id="CHEBI:30616"/>
        <label>1</label>
    </ligand>
</feature>
<feature type="binding site" evidence="19">
    <location>
        <position position="807"/>
    </location>
    <ligand>
        <name>ATP</name>
        <dbReference type="ChEBI" id="CHEBI:30616"/>
        <label>2</label>
    </ligand>
</feature>
<dbReference type="PANTHER" id="PTHR11405:SF53">
    <property type="entry name" value="CARBAMOYL-PHOSPHATE SYNTHASE [AMMONIA], MITOCHONDRIAL"/>
    <property type="match status" value="1"/>
</dbReference>
<dbReference type="Pfam" id="PF02786">
    <property type="entry name" value="CPSase_L_D2"/>
    <property type="match status" value="2"/>
</dbReference>
<dbReference type="PRINTS" id="PR00098">
    <property type="entry name" value="CPSASE"/>
</dbReference>
<comment type="catalytic activity">
    <reaction evidence="15 19">
        <text>hydrogencarbonate + NH4(+) + 2 ATP = carbamoyl phosphate + 2 ADP + phosphate + 2 H(+)</text>
        <dbReference type="Rhea" id="RHEA:18029"/>
        <dbReference type="ChEBI" id="CHEBI:15378"/>
        <dbReference type="ChEBI" id="CHEBI:17544"/>
        <dbReference type="ChEBI" id="CHEBI:28938"/>
        <dbReference type="ChEBI" id="CHEBI:30616"/>
        <dbReference type="ChEBI" id="CHEBI:43474"/>
        <dbReference type="ChEBI" id="CHEBI:58228"/>
        <dbReference type="ChEBI" id="CHEBI:456216"/>
        <dbReference type="EC" id="6.3.4.16"/>
    </reaction>
</comment>
<dbReference type="InterPro" id="IPR005479">
    <property type="entry name" value="CPAse_ATP-bd"/>
</dbReference>
<dbReference type="InterPro" id="IPR011761">
    <property type="entry name" value="ATP-grasp"/>
</dbReference>
<reference evidence="22" key="2">
    <citation type="submission" date="2020-09" db="EMBL/GenBank/DDBJ databases">
        <authorList>
            <person name="Sun Q."/>
            <person name="Zhou Y."/>
        </authorList>
    </citation>
    <scope>NUCLEOTIDE SEQUENCE</scope>
    <source>
        <strain evidence="22">CGMCC 1.15762</strain>
    </source>
</reference>
<dbReference type="HAMAP" id="MF_01210_B">
    <property type="entry name" value="CPSase_L_chain_B"/>
    <property type="match status" value="1"/>
</dbReference>
<feature type="binding site" evidence="19">
    <location>
        <position position="254"/>
    </location>
    <ligand>
        <name>ATP</name>
        <dbReference type="ChEBI" id="CHEBI:30616"/>
        <label>1</label>
    </ligand>
</feature>
<keyword evidence="6 19" id="KW-0436">Ligase</keyword>
<feature type="binding site" evidence="19">
    <location>
        <position position="805"/>
    </location>
    <ligand>
        <name>ATP</name>
        <dbReference type="ChEBI" id="CHEBI:30616"/>
        <label>2</label>
    </ligand>
</feature>
<feature type="binding site" evidence="19">
    <location>
        <position position="808"/>
    </location>
    <ligand>
        <name>ATP</name>
        <dbReference type="ChEBI" id="CHEBI:30616"/>
        <label>2</label>
    </ligand>
</feature>
<feature type="region of interest" description="Carboxyphosphate synthetic domain" evidence="19">
    <location>
        <begin position="1"/>
        <end position="415"/>
    </location>
</feature>
<keyword evidence="13 19" id="KW-0665">Pyrimidine biosynthesis</keyword>
<feature type="binding site" evidence="19">
    <location>
        <position position="848"/>
    </location>
    <ligand>
        <name>ATP</name>
        <dbReference type="ChEBI" id="CHEBI:30616"/>
        <label>2</label>
    </ligand>
</feature>
<comment type="similarity">
    <text evidence="4 19">Belongs to the CarB family.</text>
</comment>
<feature type="binding site" evidence="19">
    <location>
        <position position="314"/>
    </location>
    <ligand>
        <name>Mg(2+)</name>
        <dbReference type="ChEBI" id="CHEBI:18420"/>
        <label>2</label>
    </ligand>
</feature>
<dbReference type="SMART" id="SM00851">
    <property type="entry name" value="MGS"/>
    <property type="match status" value="1"/>
</dbReference>
<feature type="domain" description="MGS-like" evidence="21">
    <location>
        <begin position="977"/>
        <end position="1110"/>
    </location>
</feature>
<feature type="binding site" evidence="19">
    <location>
        <position position="806"/>
    </location>
    <ligand>
        <name>ATP</name>
        <dbReference type="ChEBI" id="CHEBI:30616"/>
        <label>2</label>
    </ligand>
</feature>
<comment type="caution">
    <text evidence="22">The sequence shown here is derived from an EMBL/GenBank/DDBJ whole genome shotgun (WGS) entry which is preliminary data.</text>
</comment>
<comment type="catalytic activity">
    <reaction evidence="16 19">
        <text>hydrogencarbonate + L-glutamine + 2 ATP + H2O = carbamoyl phosphate + L-glutamate + 2 ADP + phosphate + 2 H(+)</text>
        <dbReference type="Rhea" id="RHEA:18633"/>
        <dbReference type="ChEBI" id="CHEBI:15377"/>
        <dbReference type="ChEBI" id="CHEBI:15378"/>
        <dbReference type="ChEBI" id="CHEBI:17544"/>
        <dbReference type="ChEBI" id="CHEBI:29985"/>
        <dbReference type="ChEBI" id="CHEBI:30616"/>
        <dbReference type="ChEBI" id="CHEBI:43474"/>
        <dbReference type="ChEBI" id="CHEBI:58228"/>
        <dbReference type="ChEBI" id="CHEBI:58359"/>
        <dbReference type="ChEBI" id="CHEBI:456216"/>
        <dbReference type="EC" id="6.3.5.5"/>
    </reaction>
</comment>
<dbReference type="Gene3D" id="3.40.50.1380">
    <property type="entry name" value="Methylglyoxal synthase-like domain"/>
    <property type="match status" value="1"/>
</dbReference>
<evidence type="ECO:0000256" key="2">
    <source>
        <dbReference type="ARBA" id="ARBA00004812"/>
    </source>
</evidence>
<dbReference type="GO" id="GO:0044205">
    <property type="term" value="P:'de novo' UMP biosynthetic process"/>
    <property type="evidence" value="ECO:0007669"/>
    <property type="project" value="UniProtKB-UniRule"/>
</dbReference>
<feature type="binding site" evidence="19">
    <location>
        <position position="848"/>
    </location>
    <ligand>
        <name>Mg(2+)</name>
        <dbReference type="ChEBI" id="CHEBI:18420"/>
        <label>3</label>
    </ligand>
</feature>
<dbReference type="GO" id="GO:0004087">
    <property type="term" value="F:carbamoyl-phosphate synthase (ammonia) activity"/>
    <property type="evidence" value="ECO:0007669"/>
    <property type="project" value="UniProtKB-EC"/>
</dbReference>
<dbReference type="InterPro" id="IPR013815">
    <property type="entry name" value="ATP_grasp_subdomain_1"/>
</dbReference>
<dbReference type="PROSITE" id="PS00867">
    <property type="entry name" value="CPSASE_2"/>
    <property type="match status" value="2"/>
</dbReference>
<dbReference type="Gene3D" id="3.30.470.20">
    <property type="entry name" value="ATP-grasp fold, B domain"/>
    <property type="match status" value="2"/>
</dbReference>
<comment type="caution">
    <text evidence="19">Lacks conserved residue(s) required for the propagation of feature annotation.</text>
</comment>
<dbReference type="HAMAP" id="MF_01210_A">
    <property type="entry name" value="CPSase_L_chain_A"/>
    <property type="match status" value="1"/>
</dbReference>
<keyword evidence="12" id="KW-0460">Magnesium</keyword>
<feature type="binding site" evidence="19">
    <location>
        <position position="862"/>
    </location>
    <ligand>
        <name>Mg(2+)</name>
        <dbReference type="ChEBI" id="CHEBI:18420"/>
        <label>4</label>
    </ligand>
</feature>
<comment type="subunit">
    <text evidence="18 19">Composed of two chains; the small (or glutamine) chain promotes the hydrolysis of glutamine to ammonia, which is used by the large (or ammonia) chain to synthesize carbamoyl phosphate. Tetramer of heterodimers (alpha,beta)4.</text>
</comment>
<feature type="binding site" evidence="19">
    <location>
        <position position="860"/>
    </location>
    <ligand>
        <name>Mg(2+)</name>
        <dbReference type="ChEBI" id="CHEBI:18420"/>
        <label>4</label>
    </ligand>
</feature>
<dbReference type="InterPro" id="IPR006275">
    <property type="entry name" value="CPSase_lsu"/>
</dbReference>
<evidence type="ECO:0000313" key="22">
    <source>
        <dbReference type="EMBL" id="GGG70060.1"/>
    </source>
</evidence>
<feature type="binding site" evidence="19">
    <location>
        <position position="188"/>
    </location>
    <ligand>
        <name>ATP</name>
        <dbReference type="ChEBI" id="CHEBI:30616"/>
        <label>1</label>
    </ligand>
</feature>
<feature type="binding site" evidence="19">
    <location>
        <position position="860"/>
    </location>
    <ligand>
        <name>Mn(2+)</name>
        <dbReference type="ChEBI" id="CHEBI:29035"/>
        <label>3</label>
    </ligand>
</feature>
<dbReference type="FunFam" id="3.30.470.20:FF:000007">
    <property type="entry name" value="Carbamoyl-phosphate synthase large chain"/>
    <property type="match status" value="1"/>
</dbReference>
<feature type="binding site" evidence="19">
    <location>
        <position position="312"/>
    </location>
    <ligand>
        <name>Mg(2+)</name>
        <dbReference type="ChEBI" id="CHEBI:18420"/>
        <label>1</label>
    </ligand>
</feature>
<keyword evidence="23" id="KW-1185">Reference proteome</keyword>
<dbReference type="NCBIfam" id="TIGR01369">
    <property type="entry name" value="CPSaseII_lrg"/>
    <property type="match status" value="1"/>
</dbReference>
<dbReference type="PANTHER" id="PTHR11405">
    <property type="entry name" value="CARBAMOYLTRANSFERASE FAMILY MEMBER"/>
    <property type="match status" value="1"/>
</dbReference>
<gene>
    <name evidence="19 22" type="primary">carB</name>
    <name evidence="22" type="ORF">GCM10011415_17010</name>
</gene>
<feature type="binding site" evidence="19">
    <location>
        <position position="314"/>
    </location>
    <ligand>
        <name>Mn(2+)</name>
        <dbReference type="ChEBI" id="CHEBI:29035"/>
        <label>2</label>
    </ligand>
</feature>
<feature type="binding site" evidence="19">
    <location>
        <position position="312"/>
    </location>
    <ligand>
        <name>Mn(2+)</name>
        <dbReference type="ChEBI" id="CHEBI:29035"/>
        <label>2</label>
    </ligand>
</feature>
<keyword evidence="11 19" id="KW-0067">ATP-binding</keyword>
<feature type="binding site" evidence="19">
    <location>
        <position position="860"/>
    </location>
    <ligand>
        <name>ATP</name>
        <dbReference type="ChEBI" id="CHEBI:30616"/>
        <label>2</label>
    </ligand>
</feature>
<evidence type="ECO:0000259" key="21">
    <source>
        <dbReference type="PROSITE" id="PS51855"/>
    </source>
</evidence>
<feature type="binding site" evidence="19">
    <location>
        <position position="734"/>
    </location>
    <ligand>
        <name>ATP</name>
        <dbReference type="ChEBI" id="CHEBI:30616"/>
        <label>2</label>
    </ligand>
</feature>
<proteinExistence type="inferred from homology"/>
<dbReference type="GO" id="GO:0004088">
    <property type="term" value="F:carbamoyl-phosphate synthase (glutamine-hydrolyzing) activity"/>
    <property type="evidence" value="ECO:0007669"/>
    <property type="project" value="UniProtKB-UniRule"/>
</dbReference>
<dbReference type="Pfam" id="PF02787">
    <property type="entry name" value="CPSase_L_D3"/>
    <property type="match status" value="1"/>
</dbReference>
<evidence type="ECO:0000256" key="19">
    <source>
        <dbReference type="HAMAP-Rule" id="MF_01210"/>
    </source>
</evidence>
<feature type="binding site" evidence="19">
    <location>
        <position position="773"/>
    </location>
    <ligand>
        <name>ATP</name>
        <dbReference type="ChEBI" id="CHEBI:30616"/>
        <label>2</label>
    </ligand>
</feature>
<dbReference type="CDD" id="cd01424">
    <property type="entry name" value="MGS_CPS_II"/>
    <property type="match status" value="1"/>
</dbReference>
<comment type="pathway">
    <text evidence="2 19">Pyrimidine metabolism; UMP biosynthesis via de novo pathway; (S)-dihydroorotate from bicarbonate: step 1/3.</text>
</comment>
<evidence type="ECO:0000256" key="12">
    <source>
        <dbReference type="ARBA" id="ARBA00022842"/>
    </source>
</evidence>
<dbReference type="InterPro" id="IPR036914">
    <property type="entry name" value="MGS-like_dom_sf"/>
</dbReference>
<evidence type="ECO:0000256" key="18">
    <source>
        <dbReference type="ARBA" id="ARBA00062056"/>
    </source>
</evidence>
<feature type="binding site" evidence="19">
    <location>
        <position position="182"/>
    </location>
    <ligand>
        <name>ATP</name>
        <dbReference type="ChEBI" id="CHEBI:30616"/>
        <label>1</label>
    </ligand>
</feature>
<evidence type="ECO:0000256" key="14">
    <source>
        <dbReference type="ARBA" id="ARBA00023211"/>
    </source>
</evidence>
<dbReference type="InterPro" id="IPR005483">
    <property type="entry name" value="CPSase_dom"/>
</dbReference>
<evidence type="ECO:0000256" key="9">
    <source>
        <dbReference type="ARBA" id="ARBA00022737"/>
    </source>
</evidence>
<dbReference type="Gene3D" id="3.30.1490.20">
    <property type="entry name" value="ATP-grasp fold, A domain"/>
    <property type="match status" value="1"/>
</dbReference>
<feature type="domain" description="ATP-grasp" evidence="20">
    <location>
        <begin position="133"/>
        <end position="341"/>
    </location>
</feature>
<dbReference type="InterPro" id="IPR011607">
    <property type="entry name" value="MGS-like_dom"/>
</dbReference>
<dbReference type="UniPathway" id="UPA00070">
    <property type="reaction ID" value="UER00115"/>
</dbReference>
<dbReference type="FunFam" id="3.40.50.20:FF:000003">
    <property type="entry name" value="Carbamoyl-phosphate synthase large chain"/>
    <property type="match status" value="1"/>
</dbReference>
<feature type="binding site" evidence="19">
    <location>
        <position position="298"/>
    </location>
    <ligand>
        <name>Mn(2+)</name>
        <dbReference type="ChEBI" id="CHEBI:29035"/>
        <label>1</label>
    </ligand>
</feature>
<evidence type="ECO:0000256" key="16">
    <source>
        <dbReference type="ARBA" id="ARBA00048816"/>
    </source>
</evidence>
<dbReference type="InterPro" id="IPR033937">
    <property type="entry name" value="MGS_CPS_CarB"/>
</dbReference>
<evidence type="ECO:0000256" key="1">
    <source>
        <dbReference type="ARBA" id="ARBA00001936"/>
    </source>
</evidence>
<dbReference type="InterPro" id="IPR036897">
    <property type="entry name" value="CarbamoylP_synth_lsu_oligo_sf"/>
</dbReference>
<dbReference type="PROSITE" id="PS00866">
    <property type="entry name" value="CPSASE_1"/>
    <property type="match status" value="1"/>
</dbReference>
<dbReference type="FunFam" id="3.30.470.20:FF:000013">
    <property type="entry name" value="Carbamoyl-phosphate synthase large chain"/>
    <property type="match status" value="1"/>
</dbReference>
<dbReference type="GO" id="GO:0005737">
    <property type="term" value="C:cytoplasm"/>
    <property type="evidence" value="ECO:0007669"/>
    <property type="project" value="TreeGrafter"/>
</dbReference>
<evidence type="ECO:0000256" key="13">
    <source>
        <dbReference type="ARBA" id="ARBA00022975"/>
    </source>
</evidence>
<evidence type="ECO:0000256" key="11">
    <source>
        <dbReference type="ARBA" id="ARBA00022840"/>
    </source>
</evidence>
<dbReference type="GO" id="GO:0046872">
    <property type="term" value="F:metal ion binding"/>
    <property type="evidence" value="ECO:0007669"/>
    <property type="project" value="UniProtKB-KW"/>
</dbReference>
<dbReference type="UniPathway" id="UPA00068">
    <property type="reaction ID" value="UER00171"/>
</dbReference>
<dbReference type="Pfam" id="PF02142">
    <property type="entry name" value="MGS"/>
    <property type="match status" value="1"/>
</dbReference>
<evidence type="ECO:0000256" key="17">
    <source>
        <dbReference type="ARBA" id="ARBA00057223"/>
    </source>
</evidence>
<feature type="binding site" evidence="19">
    <location>
        <position position="780"/>
    </location>
    <ligand>
        <name>ATP</name>
        <dbReference type="ChEBI" id="CHEBI:30616"/>
        <label>2</label>
    </ligand>
</feature>
<evidence type="ECO:0000256" key="15">
    <source>
        <dbReference type="ARBA" id="ARBA00047359"/>
    </source>
</evidence>